<gene>
    <name evidence="2" type="ORF">TM448A01146_0032</name>
</gene>
<reference evidence="2" key="1">
    <citation type="submission" date="2020-03" db="EMBL/GenBank/DDBJ databases">
        <title>The deep terrestrial virosphere.</title>
        <authorList>
            <person name="Holmfeldt K."/>
            <person name="Nilsson E."/>
            <person name="Simone D."/>
            <person name="Lopez-Fernandez M."/>
            <person name="Wu X."/>
            <person name="de Brujin I."/>
            <person name="Lundin D."/>
            <person name="Andersson A."/>
            <person name="Bertilsson S."/>
            <person name="Dopson M."/>
        </authorList>
    </citation>
    <scope>NUCLEOTIDE SEQUENCE</scope>
    <source>
        <strain evidence="2">TM448A01146</strain>
    </source>
</reference>
<dbReference type="EMBL" id="MT144101">
    <property type="protein sequence ID" value="QJA48761.1"/>
    <property type="molecule type" value="Genomic_DNA"/>
</dbReference>
<accession>A0A6H1ZMW3</accession>
<dbReference type="AlphaFoldDB" id="A0A6H1ZMW3"/>
<sequence length="60" mass="6700">MKFKLTLTRPAKSQGGDRYESSDPVLIQGNKTFVMYLPQSVTRKAGKIVKHFSVTIEAEA</sequence>
<evidence type="ECO:0000313" key="2">
    <source>
        <dbReference type="EMBL" id="QJA48761.1"/>
    </source>
</evidence>
<protein>
    <submittedName>
        <fullName evidence="2">Uncharacterized protein</fullName>
    </submittedName>
</protein>
<proteinExistence type="predicted"/>
<feature type="region of interest" description="Disordered" evidence="1">
    <location>
        <begin position="1"/>
        <end position="21"/>
    </location>
</feature>
<name>A0A6H1ZMW3_9ZZZZ</name>
<evidence type="ECO:0000256" key="1">
    <source>
        <dbReference type="SAM" id="MobiDB-lite"/>
    </source>
</evidence>
<organism evidence="2">
    <name type="scientific">viral metagenome</name>
    <dbReference type="NCBI Taxonomy" id="1070528"/>
    <lineage>
        <taxon>unclassified sequences</taxon>
        <taxon>metagenomes</taxon>
        <taxon>organismal metagenomes</taxon>
    </lineage>
</organism>